<feature type="transmembrane region" description="Helical" evidence="1">
    <location>
        <begin position="173"/>
        <end position="191"/>
    </location>
</feature>
<evidence type="ECO:0000313" key="2">
    <source>
        <dbReference type="EMBL" id="QHS98892.1"/>
    </source>
</evidence>
<evidence type="ECO:0000256" key="1">
    <source>
        <dbReference type="SAM" id="Phobius"/>
    </source>
</evidence>
<protein>
    <submittedName>
        <fullName evidence="2">Uncharacterized protein</fullName>
    </submittedName>
</protein>
<keyword evidence="1" id="KW-0812">Transmembrane</keyword>
<reference evidence="2" key="1">
    <citation type="journal article" date="2020" name="Nature">
        <title>Giant virus diversity and host interactions through global metagenomics.</title>
        <authorList>
            <person name="Schulz F."/>
            <person name="Roux S."/>
            <person name="Paez-Espino D."/>
            <person name="Jungbluth S."/>
            <person name="Walsh D.A."/>
            <person name="Denef V.J."/>
            <person name="McMahon K.D."/>
            <person name="Konstantinidis K.T."/>
            <person name="Eloe-Fadrosh E.A."/>
            <person name="Kyrpides N.C."/>
            <person name="Woyke T."/>
        </authorList>
    </citation>
    <scope>NUCLEOTIDE SEQUENCE</scope>
    <source>
        <strain evidence="2">GVMAG-M-3300020185-18</strain>
    </source>
</reference>
<feature type="transmembrane region" description="Helical" evidence="1">
    <location>
        <begin position="203"/>
        <end position="222"/>
    </location>
</feature>
<accession>A0A6C0C3K1</accession>
<dbReference type="AlphaFoldDB" id="A0A6C0C3K1"/>
<proteinExistence type="predicted"/>
<keyword evidence="1" id="KW-1133">Transmembrane helix</keyword>
<name>A0A6C0C3K1_9ZZZZ</name>
<keyword evidence="1" id="KW-0472">Membrane</keyword>
<feature type="transmembrane region" description="Helical" evidence="1">
    <location>
        <begin position="234"/>
        <end position="252"/>
    </location>
</feature>
<sequence length="257" mass="30151">MSNANIGDIQSSVGDLIKSLNKNGNTVVCDAKCQESGNKTKYYGEYLNSKTNLLNASDRLKKAEQKYYTKTNQTQYYNSLIYDRAIKHITKKMSIIESAFNDNILKLINVVNTVSSQNIYRTNLEDVVNTYKFKKAHLEEKVDKTNNTRKINNRLAYFYSEKDESWALWMNHYLWYIYIICIIAIVLKVLLKGNIRNFKQYPFIILLACSSYIIHYTHSIILNTLQHYKLDASYVVFITSFIIITFLYNKIYKFSFE</sequence>
<dbReference type="EMBL" id="MN739327">
    <property type="protein sequence ID" value="QHS98892.1"/>
    <property type="molecule type" value="Genomic_DNA"/>
</dbReference>
<organism evidence="2">
    <name type="scientific">viral metagenome</name>
    <dbReference type="NCBI Taxonomy" id="1070528"/>
    <lineage>
        <taxon>unclassified sequences</taxon>
        <taxon>metagenomes</taxon>
        <taxon>organismal metagenomes</taxon>
    </lineage>
</organism>